<feature type="repeat" description="WD" evidence="6">
    <location>
        <begin position="401"/>
        <end position="442"/>
    </location>
</feature>
<evidence type="ECO:0000313" key="11">
    <source>
        <dbReference type="RefSeq" id="XP_014478920.1"/>
    </source>
</evidence>
<feature type="compositionally biased region" description="Acidic residues" evidence="7">
    <location>
        <begin position="944"/>
        <end position="955"/>
    </location>
</feature>
<dbReference type="PANTHER" id="PTHR19858">
    <property type="entry name" value="WD40 REPEAT PROTEIN"/>
    <property type="match status" value="1"/>
</dbReference>
<dbReference type="SUPFAM" id="SSF50978">
    <property type="entry name" value="WD40 repeat-like"/>
    <property type="match status" value="1"/>
</dbReference>
<comment type="subcellular location">
    <subcellularLocation>
        <location evidence="1">Nucleus</location>
        <location evidence="1">Nucleolus</location>
    </subcellularLocation>
</comment>
<dbReference type="PROSITE" id="PS50082">
    <property type="entry name" value="WD_REPEATS_2"/>
    <property type="match status" value="4"/>
</dbReference>
<keyword evidence="5" id="KW-0539">Nucleus</keyword>
<dbReference type="InterPro" id="IPR027145">
    <property type="entry name" value="PWP2"/>
</dbReference>
<dbReference type="SMART" id="SM00320">
    <property type="entry name" value="WD40"/>
    <property type="match status" value="12"/>
</dbReference>
<dbReference type="GO" id="GO:0032040">
    <property type="term" value="C:small-subunit processome"/>
    <property type="evidence" value="ECO:0007669"/>
    <property type="project" value="TreeGrafter"/>
</dbReference>
<dbReference type="GO" id="GO:0000462">
    <property type="term" value="P:maturation of SSU-rRNA from tricistronic rRNA transcript (SSU-rRNA, 5.8S rRNA, LSU-rRNA)"/>
    <property type="evidence" value="ECO:0007669"/>
    <property type="project" value="TreeGrafter"/>
</dbReference>
<sequence>MKFSYKFSNLLGTVYRKGDLLFSPDGSSVISPVGNRITIYDLKNNKSMTLPVESRYNYVTIDISPNGSILVAINEDGETHIISLMSKIILHKYRFKGRPKRVKFSPDGKYFAVCKGGGVFVFNAPCLQSGDYNPFVMAHFFHGSTAETTCLSWSFDSKLLAVGSKDTTIKIYSLQKWANFRSITLGCHSDVIVGCFFENKNYDLYTISKNGRICIWECTIDPDDLVDWKPRIKKRKPVDSDSEDDVDTKKAIENPKARTLEDSLIESERLLQDNDVEGEAVGQDTVEENTADGAVEVRRLGFKKLARHYLSDEPRKHTKDVKLTAAAYHRDTRILVVGFNNGSFYLYEMPDVNMIHSLSISRQRISSIAINSTGDWIALGCSYAGQLLVWEWQSETYALKQQGHRTNMNCLAYSPDGQYIVTGSDDGKMKLWNTVTGFCTLTFHEHTSSISSVLFSHNRKFVASASLDGTVRAYDLVRYRNFRTLTSPRPVQFSCMAIDRSDEFLAAGGQDFFDVYLWSMKLGSLLEILTGHEGPVSSLAFDPTIASTELASVSWDKTLKLWNAIEHGSAHETIRLTSEALCVAYKPNGREVAVSTLDGQITFFDCKTGSQTAYIEGRNDLGAGRSKTDLITAKKNLQGKAFTTLSYSADGICILAGGRSKNVCIYNVEVCTLLKKYEVTQNRSLDGVDDVINRRYMSQFGNMALLEHRESGNISLHLPGVRTGDKASRKIKPEVRVLCLQFSPTGQAWAAATTEGLLIYSLDIGLIFDPFELELGVTPDTVKEMLEKQDYAKALIMALKLNEKLLTQQVLEAVPYQNIGLTTTNISDVYIEKLLKFIASELESTRHIHFYLLWIETILTKRGSHINIALQTPVLLMLQKNMQKKYDDLSKICDFNQYTLNYILKMEELKRPMQLSVESDDDMTDESEEEKDRRSEDCKWSEPSSDECLENIDKC</sequence>
<dbReference type="InterPro" id="IPR015943">
    <property type="entry name" value="WD40/YVTN_repeat-like_dom_sf"/>
</dbReference>
<dbReference type="SUPFAM" id="SSF82171">
    <property type="entry name" value="DPP6 N-terminal domain-like"/>
    <property type="match status" value="1"/>
</dbReference>
<dbReference type="GeneID" id="106746639"/>
<evidence type="ECO:0000259" key="8">
    <source>
        <dbReference type="Pfam" id="PF04003"/>
    </source>
</evidence>
<reference evidence="11" key="1">
    <citation type="submission" date="2025-08" db="UniProtKB">
        <authorList>
            <consortium name="RefSeq"/>
        </authorList>
    </citation>
    <scope>IDENTIFICATION</scope>
</reference>
<dbReference type="InterPro" id="IPR011047">
    <property type="entry name" value="Quinoprotein_ADH-like_sf"/>
</dbReference>
<dbReference type="AlphaFoldDB" id="A0A6P3XKI9"/>
<name>A0A6P3XKI9_DINQU</name>
<gene>
    <name evidence="11" type="primary">LOC106746639</name>
</gene>
<protein>
    <submittedName>
        <fullName evidence="11">Periodic tryptophan protein 2 homolog</fullName>
    </submittedName>
</protein>
<dbReference type="InterPro" id="IPR001680">
    <property type="entry name" value="WD40_rpt"/>
</dbReference>
<dbReference type="GO" id="GO:0034388">
    <property type="term" value="C:Pwp2p-containing subcomplex of 90S preribosome"/>
    <property type="evidence" value="ECO:0007669"/>
    <property type="project" value="TreeGrafter"/>
</dbReference>
<evidence type="ECO:0000256" key="3">
    <source>
        <dbReference type="ARBA" id="ARBA00022574"/>
    </source>
</evidence>
<keyword evidence="3 6" id="KW-0853">WD repeat</keyword>
<dbReference type="Pfam" id="PF00400">
    <property type="entry name" value="WD40"/>
    <property type="match status" value="4"/>
</dbReference>
<evidence type="ECO:0000256" key="1">
    <source>
        <dbReference type="ARBA" id="ARBA00004604"/>
    </source>
</evidence>
<dbReference type="InterPro" id="IPR036322">
    <property type="entry name" value="WD40_repeat_dom_sf"/>
</dbReference>
<feature type="repeat" description="WD" evidence="6">
    <location>
        <begin position="141"/>
        <end position="182"/>
    </location>
</feature>
<keyword evidence="4" id="KW-0677">Repeat</keyword>
<comment type="similarity">
    <text evidence="2">Belongs to the WD repeat PWP2 family.</text>
</comment>
<dbReference type="SUPFAM" id="SSF50998">
    <property type="entry name" value="Quinoprotein alcohol dehydrogenase-like"/>
    <property type="match status" value="1"/>
</dbReference>
<evidence type="ECO:0000256" key="5">
    <source>
        <dbReference type="ARBA" id="ARBA00023242"/>
    </source>
</evidence>
<accession>A0A6P3XKI9</accession>
<feature type="compositionally biased region" description="Basic and acidic residues" evidence="7">
    <location>
        <begin position="930"/>
        <end position="940"/>
    </location>
</feature>
<dbReference type="PANTHER" id="PTHR19858:SF0">
    <property type="entry name" value="PERIODIC TRYPTOPHAN PROTEIN 2 HOMOLOG"/>
    <property type="match status" value="1"/>
</dbReference>
<evidence type="ECO:0000256" key="2">
    <source>
        <dbReference type="ARBA" id="ARBA00010226"/>
    </source>
</evidence>
<feature type="domain" description="Anaphase-promoting complex subunit 4-like WD40" evidence="9">
    <location>
        <begin position="290"/>
        <end position="369"/>
    </location>
</feature>
<organism evidence="10 11">
    <name type="scientific">Dinoponera quadriceps</name>
    <name type="common">South American ant</name>
    <dbReference type="NCBI Taxonomy" id="609295"/>
    <lineage>
        <taxon>Eukaryota</taxon>
        <taxon>Metazoa</taxon>
        <taxon>Ecdysozoa</taxon>
        <taxon>Arthropoda</taxon>
        <taxon>Hexapoda</taxon>
        <taxon>Insecta</taxon>
        <taxon>Pterygota</taxon>
        <taxon>Neoptera</taxon>
        <taxon>Endopterygota</taxon>
        <taxon>Hymenoptera</taxon>
        <taxon>Apocrita</taxon>
        <taxon>Aculeata</taxon>
        <taxon>Formicoidea</taxon>
        <taxon>Formicidae</taxon>
        <taxon>Ponerinae</taxon>
        <taxon>Ponerini</taxon>
        <taxon>Dinoponera</taxon>
    </lineage>
</organism>
<dbReference type="GO" id="GO:0000028">
    <property type="term" value="P:ribosomal small subunit assembly"/>
    <property type="evidence" value="ECO:0007669"/>
    <property type="project" value="TreeGrafter"/>
</dbReference>
<evidence type="ECO:0000256" key="4">
    <source>
        <dbReference type="ARBA" id="ARBA00022737"/>
    </source>
</evidence>
<dbReference type="InterPro" id="IPR024977">
    <property type="entry name" value="Apc4-like_WD40_dom"/>
</dbReference>
<feature type="repeat" description="WD" evidence="6">
    <location>
        <begin position="529"/>
        <end position="563"/>
    </location>
</feature>
<evidence type="ECO:0000313" key="10">
    <source>
        <dbReference type="Proteomes" id="UP000515204"/>
    </source>
</evidence>
<evidence type="ECO:0000256" key="6">
    <source>
        <dbReference type="PROSITE-ProRule" id="PRU00221"/>
    </source>
</evidence>
<dbReference type="Pfam" id="PF12894">
    <property type="entry name" value="ANAPC4_WD40"/>
    <property type="match status" value="1"/>
</dbReference>
<dbReference type="PROSITE" id="PS50294">
    <property type="entry name" value="WD_REPEATS_REGION"/>
    <property type="match status" value="3"/>
</dbReference>
<dbReference type="Pfam" id="PF04003">
    <property type="entry name" value="Utp12"/>
    <property type="match status" value="1"/>
</dbReference>
<dbReference type="KEGG" id="dqu:106746639"/>
<feature type="repeat" description="WD" evidence="6">
    <location>
        <begin position="443"/>
        <end position="484"/>
    </location>
</feature>
<dbReference type="Proteomes" id="UP000515204">
    <property type="component" value="Unplaced"/>
</dbReference>
<dbReference type="OrthoDB" id="3142434at2759"/>
<keyword evidence="10" id="KW-1185">Reference proteome</keyword>
<dbReference type="RefSeq" id="XP_014478920.1">
    <property type="nucleotide sequence ID" value="XM_014623434.1"/>
</dbReference>
<dbReference type="InterPro" id="IPR007148">
    <property type="entry name" value="SSU_processome_Utp12"/>
</dbReference>
<evidence type="ECO:0000259" key="9">
    <source>
        <dbReference type="Pfam" id="PF12894"/>
    </source>
</evidence>
<dbReference type="Gene3D" id="2.130.10.10">
    <property type="entry name" value="YVTN repeat-like/Quinoprotein amine dehydrogenase"/>
    <property type="match status" value="3"/>
</dbReference>
<dbReference type="CDD" id="cd00200">
    <property type="entry name" value="WD40"/>
    <property type="match status" value="1"/>
</dbReference>
<feature type="compositionally biased region" description="Acidic residues" evidence="7">
    <location>
        <begin position="918"/>
        <end position="929"/>
    </location>
</feature>
<proteinExistence type="inferred from homology"/>
<feature type="domain" description="Small-subunit processome Utp12" evidence="8">
    <location>
        <begin position="802"/>
        <end position="904"/>
    </location>
</feature>
<evidence type="ECO:0000256" key="7">
    <source>
        <dbReference type="SAM" id="MobiDB-lite"/>
    </source>
</evidence>
<feature type="region of interest" description="Disordered" evidence="7">
    <location>
        <begin position="914"/>
        <end position="955"/>
    </location>
</feature>